<dbReference type="NCBIfam" id="NF041528">
    <property type="entry name" value="strep_LAETG"/>
    <property type="match status" value="1"/>
</dbReference>
<proteinExistence type="predicted"/>
<keyword evidence="2" id="KW-0472">Membrane</keyword>
<feature type="compositionally biased region" description="Low complexity" evidence="1">
    <location>
        <begin position="132"/>
        <end position="170"/>
    </location>
</feature>
<gene>
    <name evidence="4" type="ORF">GCM10023082_50940</name>
</gene>
<feature type="signal peptide" evidence="3">
    <location>
        <begin position="1"/>
        <end position="33"/>
    </location>
</feature>
<feature type="chain" id="PRO_5046414185" description="Gram-positive cocci surface proteins LPxTG domain-containing protein" evidence="3">
    <location>
        <begin position="34"/>
        <end position="212"/>
    </location>
</feature>
<comment type="caution">
    <text evidence="4">The sequence shown here is derived from an EMBL/GenBank/DDBJ whole genome shotgun (WGS) entry which is preliminary data.</text>
</comment>
<evidence type="ECO:0000313" key="4">
    <source>
        <dbReference type="EMBL" id="GAA3748553.1"/>
    </source>
</evidence>
<organism evidence="4 5">
    <name type="scientific">Streptomyces tremellae</name>
    <dbReference type="NCBI Taxonomy" id="1124239"/>
    <lineage>
        <taxon>Bacteria</taxon>
        <taxon>Bacillati</taxon>
        <taxon>Actinomycetota</taxon>
        <taxon>Actinomycetes</taxon>
        <taxon>Kitasatosporales</taxon>
        <taxon>Streptomycetaceae</taxon>
        <taxon>Streptomyces</taxon>
    </lineage>
</organism>
<reference evidence="5" key="1">
    <citation type="journal article" date="2019" name="Int. J. Syst. Evol. Microbiol.">
        <title>The Global Catalogue of Microorganisms (GCM) 10K type strain sequencing project: providing services to taxonomists for standard genome sequencing and annotation.</title>
        <authorList>
            <consortium name="The Broad Institute Genomics Platform"/>
            <consortium name="The Broad Institute Genome Sequencing Center for Infectious Disease"/>
            <person name="Wu L."/>
            <person name="Ma J."/>
        </authorList>
    </citation>
    <scope>NUCLEOTIDE SEQUENCE [LARGE SCALE GENOMIC DNA]</scope>
    <source>
        <strain evidence="5">JCM 30846</strain>
    </source>
</reference>
<sequence length="212" mass="20656">MTRFGSLRRPGALISVAAAGVLGVGLAAGSASAHTPRLVVDCTSASVDLSAYNGGVTNHVKVTVEGDASLDVDQVFGSAFHKDITLPDHSSPLAVHLVVTAGDGKQYDVDQTETAPVCPGHSAPPSTPPSSAPASPSAPASAPASSAPASPSAPASSSAPAVPAASPSPSGDNLAETGSSSSTPIIAGGAVVVVLAGAGIMWASRRRRAAQH</sequence>
<evidence type="ECO:0000256" key="1">
    <source>
        <dbReference type="SAM" id="MobiDB-lite"/>
    </source>
</evidence>
<accession>A0ABP7FU94</accession>
<keyword evidence="3" id="KW-0732">Signal</keyword>
<feature type="region of interest" description="Disordered" evidence="1">
    <location>
        <begin position="111"/>
        <end position="182"/>
    </location>
</feature>
<keyword evidence="5" id="KW-1185">Reference proteome</keyword>
<evidence type="ECO:0008006" key="6">
    <source>
        <dbReference type="Google" id="ProtNLM"/>
    </source>
</evidence>
<dbReference type="Proteomes" id="UP001499884">
    <property type="component" value="Unassembled WGS sequence"/>
</dbReference>
<dbReference type="EMBL" id="BAABEP010000047">
    <property type="protein sequence ID" value="GAA3748553.1"/>
    <property type="molecule type" value="Genomic_DNA"/>
</dbReference>
<dbReference type="RefSeq" id="WP_345651990.1">
    <property type="nucleotide sequence ID" value="NZ_BAABEP010000047.1"/>
</dbReference>
<dbReference type="NCBIfam" id="TIGR01167">
    <property type="entry name" value="LPXTG_anchor"/>
    <property type="match status" value="1"/>
</dbReference>
<evidence type="ECO:0000256" key="2">
    <source>
        <dbReference type="SAM" id="Phobius"/>
    </source>
</evidence>
<protein>
    <recommendedName>
        <fullName evidence="6">Gram-positive cocci surface proteins LPxTG domain-containing protein</fullName>
    </recommendedName>
</protein>
<keyword evidence="2" id="KW-1133">Transmembrane helix</keyword>
<evidence type="ECO:0000256" key="3">
    <source>
        <dbReference type="SAM" id="SignalP"/>
    </source>
</evidence>
<evidence type="ECO:0000313" key="5">
    <source>
        <dbReference type="Proteomes" id="UP001499884"/>
    </source>
</evidence>
<feature type="transmembrane region" description="Helical" evidence="2">
    <location>
        <begin position="185"/>
        <end position="203"/>
    </location>
</feature>
<keyword evidence="2" id="KW-0812">Transmembrane</keyword>
<name>A0ABP7FU94_9ACTN</name>